<proteinExistence type="inferred from homology"/>
<accession>A0A7S2BKF0</accession>
<evidence type="ECO:0000259" key="3">
    <source>
        <dbReference type="Pfam" id="PF01557"/>
    </source>
</evidence>
<evidence type="ECO:0000313" key="4">
    <source>
        <dbReference type="EMBL" id="CAD9399588.1"/>
    </source>
</evidence>
<dbReference type="EMBL" id="HBGS01015801">
    <property type="protein sequence ID" value="CAD9399588.1"/>
    <property type="molecule type" value="Transcribed_RNA"/>
</dbReference>
<dbReference type="InterPro" id="IPR036663">
    <property type="entry name" value="Fumarylacetoacetase_C_sf"/>
</dbReference>
<comment type="similarity">
    <text evidence="1">Belongs to the FAH family.</text>
</comment>
<evidence type="ECO:0000256" key="1">
    <source>
        <dbReference type="ARBA" id="ARBA00010211"/>
    </source>
</evidence>
<dbReference type="GO" id="GO:0006107">
    <property type="term" value="P:oxaloacetate metabolic process"/>
    <property type="evidence" value="ECO:0007669"/>
    <property type="project" value="UniProtKB-ARBA"/>
</dbReference>
<dbReference type="PANTHER" id="PTHR11820">
    <property type="entry name" value="ACYLPYRUVASE"/>
    <property type="match status" value="1"/>
</dbReference>
<dbReference type="InterPro" id="IPR011234">
    <property type="entry name" value="Fumarylacetoacetase-like_C"/>
</dbReference>
<reference evidence="4" key="1">
    <citation type="submission" date="2021-01" db="EMBL/GenBank/DDBJ databases">
        <authorList>
            <person name="Corre E."/>
            <person name="Pelletier E."/>
            <person name="Niang G."/>
            <person name="Scheremetjew M."/>
            <person name="Finn R."/>
            <person name="Kale V."/>
            <person name="Holt S."/>
            <person name="Cochrane G."/>
            <person name="Meng A."/>
            <person name="Brown T."/>
            <person name="Cohen L."/>
        </authorList>
    </citation>
    <scope>NUCLEOTIDE SEQUENCE</scope>
    <source>
        <strain evidence="4">CCMP1381</strain>
    </source>
</reference>
<protein>
    <recommendedName>
        <fullName evidence="3">Fumarylacetoacetase-like C-terminal domain-containing protein</fullName>
    </recommendedName>
</protein>
<gene>
    <name evidence="4" type="ORF">DSPE1174_LOCUS8270</name>
</gene>
<dbReference type="FunFam" id="3.90.850.10:FF:000002">
    <property type="entry name" value="2-hydroxyhepta-2,4-diene-1,7-dioate isomerase"/>
    <property type="match status" value="1"/>
</dbReference>
<dbReference type="Gene3D" id="3.90.850.10">
    <property type="entry name" value="Fumarylacetoacetase-like, C-terminal domain"/>
    <property type="match status" value="1"/>
</dbReference>
<sequence>MRRALVSMSAVNTPSSRLVCFKDSLGVECWGAVEQGQPKCGDQVPLVANPVTLDLPGQVGDMRTISELLPALPVSLPPSIICVGLNYKKHAAECGMPEPEYPVIFMKNPATLTSHGMPIRVPPCCQNPQEVDYEVELGIVIGPESCRNVSPADAMDKILGFVVANDVSARDWQLKRGGGQWCKGKNFDTFCPVGPVLGMKDSFDPANLQVTTRLNGQQVQNSNTADLIFDVGEIVSFLSEGSTLLPGTLILTGTPEGVGIGREPKLWLQDGDEVTVTVEGISELTNTVEYEK</sequence>
<evidence type="ECO:0000256" key="2">
    <source>
        <dbReference type="ARBA" id="ARBA00022723"/>
    </source>
</evidence>
<dbReference type="SUPFAM" id="SSF56529">
    <property type="entry name" value="FAH"/>
    <property type="match status" value="1"/>
</dbReference>
<dbReference type="GO" id="GO:0046872">
    <property type="term" value="F:metal ion binding"/>
    <property type="evidence" value="ECO:0007669"/>
    <property type="project" value="UniProtKB-KW"/>
</dbReference>
<dbReference type="Pfam" id="PF01557">
    <property type="entry name" value="FAA_hydrolase"/>
    <property type="match status" value="1"/>
</dbReference>
<feature type="domain" description="Fumarylacetoacetase-like C-terminal" evidence="3">
    <location>
        <begin position="80"/>
        <end position="288"/>
    </location>
</feature>
<keyword evidence="2" id="KW-0479">Metal-binding</keyword>
<organism evidence="4">
    <name type="scientific">Octactis speculum</name>
    <dbReference type="NCBI Taxonomy" id="3111310"/>
    <lineage>
        <taxon>Eukaryota</taxon>
        <taxon>Sar</taxon>
        <taxon>Stramenopiles</taxon>
        <taxon>Ochrophyta</taxon>
        <taxon>Dictyochophyceae</taxon>
        <taxon>Dictyochales</taxon>
        <taxon>Dictyochaceae</taxon>
        <taxon>Octactis</taxon>
    </lineage>
</organism>
<dbReference type="AlphaFoldDB" id="A0A7S2BKF0"/>
<name>A0A7S2BKF0_9STRA</name>
<dbReference type="GO" id="GO:0050163">
    <property type="term" value="F:oxaloacetate tautomerase activity"/>
    <property type="evidence" value="ECO:0007669"/>
    <property type="project" value="UniProtKB-ARBA"/>
</dbReference>